<evidence type="ECO:0000256" key="3">
    <source>
        <dbReference type="ARBA" id="ARBA00022692"/>
    </source>
</evidence>
<feature type="compositionally biased region" description="Basic and acidic residues" evidence="9">
    <location>
        <begin position="171"/>
        <end position="181"/>
    </location>
</feature>
<dbReference type="InterPro" id="IPR044492">
    <property type="entry name" value="P_typ_ATPase_HD_dom"/>
</dbReference>
<feature type="transmembrane region" description="Helical" evidence="8">
    <location>
        <begin position="463"/>
        <end position="487"/>
    </location>
</feature>
<proteinExistence type="inferred from homology"/>
<feature type="transmembrane region" description="Helical" evidence="8">
    <location>
        <begin position="777"/>
        <end position="796"/>
    </location>
</feature>
<feature type="transmembrane region" description="Helical" evidence="8">
    <location>
        <begin position="802"/>
        <end position="820"/>
    </location>
</feature>
<dbReference type="SFLD" id="SFLDG00002">
    <property type="entry name" value="C1.7:_P-type_atpase_like"/>
    <property type="match status" value="1"/>
</dbReference>
<evidence type="ECO:0000256" key="9">
    <source>
        <dbReference type="SAM" id="MobiDB-lite"/>
    </source>
</evidence>
<evidence type="ECO:0000256" key="4">
    <source>
        <dbReference type="ARBA" id="ARBA00022723"/>
    </source>
</evidence>
<feature type="transmembrane region" description="Helical" evidence="8">
    <location>
        <begin position="191"/>
        <end position="210"/>
    </location>
</feature>
<accession>A0A1R1L6U5</accession>
<dbReference type="InterPro" id="IPR027256">
    <property type="entry name" value="P-typ_ATPase_IB"/>
</dbReference>
<dbReference type="PRINTS" id="PR00119">
    <property type="entry name" value="CATATPASE"/>
</dbReference>
<evidence type="ECO:0000256" key="7">
    <source>
        <dbReference type="ARBA" id="ARBA00023136"/>
    </source>
</evidence>
<dbReference type="SUPFAM" id="SSF56784">
    <property type="entry name" value="HAD-like"/>
    <property type="match status" value="1"/>
</dbReference>
<dbReference type="RefSeq" id="WP_076705225.1">
    <property type="nucleotide sequence ID" value="NZ_MRDE01000076.1"/>
</dbReference>
<dbReference type="InterPro" id="IPR023299">
    <property type="entry name" value="ATPase_P-typ_cyto_dom_N"/>
</dbReference>
<keyword evidence="6 8" id="KW-1133">Transmembrane helix</keyword>
<dbReference type="GO" id="GO:0019829">
    <property type="term" value="F:ATPase-coupled monoatomic cation transmembrane transporter activity"/>
    <property type="evidence" value="ECO:0007669"/>
    <property type="project" value="InterPro"/>
</dbReference>
<comment type="similarity">
    <text evidence="2 8">Belongs to the cation transport ATPase (P-type) (TC 3.A.3) family. Type IB subfamily.</text>
</comment>
<comment type="caution">
    <text evidence="11">The sequence shown here is derived from an EMBL/GenBank/DDBJ whole genome shotgun (WGS) entry which is preliminary data.</text>
</comment>
<dbReference type="Pfam" id="PF00702">
    <property type="entry name" value="Hydrolase"/>
    <property type="match status" value="1"/>
</dbReference>
<dbReference type="Proteomes" id="UP000187085">
    <property type="component" value="Unassembled WGS sequence"/>
</dbReference>
<feature type="transmembrane region" description="Helical" evidence="8">
    <location>
        <begin position="216"/>
        <end position="234"/>
    </location>
</feature>
<dbReference type="InterPro" id="IPR051014">
    <property type="entry name" value="Cation_Transport_ATPase_IB"/>
</dbReference>
<dbReference type="GO" id="GO:0046872">
    <property type="term" value="F:metal ion binding"/>
    <property type="evidence" value="ECO:0007669"/>
    <property type="project" value="UniProtKB-KW"/>
</dbReference>
<dbReference type="SUPFAM" id="SSF81665">
    <property type="entry name" value="Calcium ATPase, transmembrane domain M"/>
    <property type="match status" value="1"/>
</dbReference>
<comment type="subcellular location">
    <subcellularLocation>
        <location evidence="1">Cell membrane</location>
        <topology evidence="1">Multi-pass membrane protein</topology>
    </subcellularLocation>
</comment>
<dbReference type="Gene3D" id="3.30.70.100">
    <property type="match status" value="2"/>
</dbReference>
<keyword evidence="7 8" id="KW-0472">Membrane</keyword>
<keyword evidence="3 8" id="KW-0812">Transmembrane</keyword>
<evidence type="ECO:0000313" key="12">
    <source>
        <dbReference type="Proteomes" id="UP000187085"/>
    </source>
</evidence>
<dbReference type="Gene3D" id="3.40.1110.10">
    <property type="entry name" value="Calcium-transporting ATPase, cytoplasmic domain N"/>
    <property type="match status" value="1"/>
</dbReference>
<dbReference type="SFLD" id="SFLDF00027">
    <property type="entry name" value="p-type_atpase"/>
    <property type="match status" value="1"/>
</dbReference>
<dbReference type="NCBIfam" id="TIGR01494">
    <property type="entry name" value="ATPase_P-type"/>
    <property type="match status" value="1"/>
</dbReference>
<dbReference type="PROSITE" id="PS00154">
    <property type="entry name" value="ATPASE_E1_E2"/>
    <property type="match status" value="1"/>
</dbReference>
<dbReference type="InterPro" id="IPR036412">
    <property type="entry name" value="HAD-like_sf"/>
</dbReference>
<reference evidence="11 12" key="1">
    <citation type="submission" date="2016-12" db="EMBL/GenBank/DDBJ databases">
        <title>Draft genome of Tersicoccus phoenicis 1P05MA.</title>
        <authorList>
            <person name="Nakajima Y."/>
            <person name="Yoshizawa S."/>
            <person name="Nakamura K."/>
            <person name="Ogura Y."/>
            <person name="Hayashi T."/>
            <person name="Kogure K."/>
        </authorList>
    </citation>
    <scope>NUCLEOTIDE SEQUENCE [LARGE SCALE GENOMIC DNA]</scope>
    <source>
        <strain evidence="11 12">1p05MA</strain>
    </source>
</reference>
<evidence type="ECO:0000256" key="2">
    <source>
        <dbReference type="ARBA" id="ARBA00006024"/>
    </source>
</evidence>
<dbReference type="GO" id="GO:0005524">
    <property type="term" value="F:ATP binding"/>
    <property type="evidence" value="ECO:0007669"/>
    <property type="project" value="UniProtKB-UniRule"/>
</dbReference>
<dbReference type="InterPro" id="IPR008250">
    <property type="entry name" value="ATPase_P-typ_transduc_dom_A_sf"/>
</dbReference>
<dbReference type="InterPro" id="IPR001757">
    <property type="entry name" value="P_typ_ATPase"/>
</dbReference>
<dbReference type="Gene3D" id="3.40.50.1000">
    <property type="entry name" value="HAD superfamily/HAD-like"/>
    <property type="match status" value="1"/>
</dbReference>
<dbReference type="SFLD" id="SFLDS00003">
    <property type="entry name" value="Haloacid_Dehalogenase"/>
    <property type="match status" value="1"/>
</dbReference>
<organism evidence="11 12">
    <name type="scientific">Tersicoccus phoenicis</name>
    <dbReference type="NCBI Taxonomy" id="554083"/>
    <lineage>
        <taxon>Bacteria</taxon>
        <taxon>Bacillati</taxon>
        <taxon>Actinomycetota</taxon>
        <taxon>Actinomycetes</taxon>
        <taxon>Micrococcales</taxon>
        <taxon>Micrococcaceae</taxon>
        <taxon>Tersicoccus</taxon>
    </lineage>
</organism>
<feature type="region of interest" description="Disordered" evidence="9">
    <location>
        <begin position="139"/>
        <end position="181"/>
    </location>
</feature>
<dbReference type="SUPFAM" id="SSF81653">
    <property type="entry name" value="Calcium ATPase, transduction domain A"/>
    <property type="match status" value="1"/>
</dbReference>
<name>A0A1R1L6U5_9MICC</name>
<evidence type="ECO:0000256" key="1">
    <source>
        <dbReference type="ARBA" id="ARBA00004651"/>
    </source>
</evidence>
<sequence length="828" mass="87210">MATDTQLDLNTVLPEALDEKDACVRRLTAGLQARDGVTSAHVEQGQAAAQLCVHFEPDVISLQRIRELAFSLGARVDNDFGHLSLDVDEVSRPAPAQLLEQKLRKAAGVVEAHVSPTGSVRVEYFADQTSEREIVELLERSGTPPRVGRPQAPGSGDGAAAEPEVVAQSEDAGHDEHDHQHGGIFGERSELIFAILCAVTLATGFLLGLSSAVPDLVSTVLYVAAYFFGGYYTLKEAIQSVMAKRFEIDFLMLVAAAGAAVLGELAEGALLLALFSIGHALESFAMGRARKAIQALAELAPATAIVRRDGTEQEIPVEQLRIGDTVVIKPNSRIPSDGFVSVGRSSVDQAAVTGESIPVDKEPLAPGSSRKEEDIPAESRIYAGTVNGPGVLEIQVTRLSKDSTLARVVRMVSEAQAQTSPTQRFTDRFQRIFVPAVLTLVVVLLFAGLVIDEPFSATLYRALAVLVAASPCALAISTPSAVLSGLARGARGGLLIKGGGPLENLGTLRAIAFDKTGTLTEGKPELTDVEPVDGVTETELLSVALAVEAQSDHPLAAAIVAAARTKLDGTPALKADAVTSITGRGVSALIDGEEIHIGKQLLFSEIDGAPLTERVSETTARLEASGRTTMVVRRGSRYLGVLGLMDVPRPAAQSVVARLRQSGIRNMIMLSGDNQTVANAVARKIGIDEARGDLLPDDKVKAVVDLRTREHKVAMVGDGVNDAPAMANATVGIAMGAAGSDVAMETADVALMADDLERLPFAVDLSRKSSQIIRQNLWASLGIVAILIPTTIAGAVGIGVAVLIHEGSTLLVVANALRLLGYRERKNR</sequence>
<dbReference type="GO" id="GO:0016887">
    <property type="term" value="F:ATP hydrolysis activity"/>
    <property type="evidence" value="ECO:0007669"/>
    <property type="project" value="InterPro"/>
</dbReference>
<keyword evidence="8" id="KW-0067">ATP-binding</keyword>
<dbReference type="OrthoDB" id="7059309at2"/>
<dbReference type="GO" id="GO:0005886">
    <property type="term" value="C:plasma membrane"/>
    <property type="evidence" value="ECO:0007669"/>
    <property type="project" value="UniProtKB-SubCell"/>
</dbReference>
<dbReference type="STRING" id="554083.BKD30_12925"/>
<dbReference type="InterPro" id="IPR023214">
    <property type="entry name" value="HAD_sf"/>
</dbReference>
<dbReference type="InterPro" id="IPR023298">
    <property type="entry name" value="ATPase_P-typ_TM_dom_sf"/>
</dbReference>
<dbReference type="NCBIfam" id="TIGR01525">
    <property type="entry name" value="ATPase-IB_hvy"/>
    <property type="match status" value="1"/>
</dbReference>
<dbReference type="AlphaFoldDB" id="A0A1R1L6U5"/>
<feature type="domain" description="P-type ATPase A" evidence="10">
    <location>
        <begin position="298"/>
        <end position="412"/>
    </location>
</feature>
<dbReference type="CDD" id="cd07551">
    <property type="entry name" value="P-type_ATPase_HM_ZosA_PfeT-like"/>
    <property type="match status" value="1"/>
</dbReference>
<evidence type="ECO:0000256" key="8">
    <source>
        <dbReference type="RuleBase" id="RU362081"/>
    </source>
</evidence>
<dbReference type="Pfam" id="PF00122">
    <property type="entry name" value="E1-E2_ATPase"/>
    <property type="match status" value="1"/>
</dbReference>
<keyword evidence="8" id="KW-1003">Cell membrane</keyword>
<dbReference type="PANTHER" id="PTHR48085">
    <property type="entry name" value="CADMIUM/ZINC-TRANSPORTING ATPASE HMA2-RELATED"/>
    <property type="match status" value="1"/>
</dbReference>
<keyword evidence="4 8" id="KW-0479">Metal-binding</keyword>
<keyword evidence="12" id="KW-1185">Reference proteome</keyword>
<dbReference type="InterPro" id="IPR059000">
    <property type="entry name" value="ATPase_P-type_domA"/>
</dbReference>
<evidence type="ECO:0000256" key="6">
    <source>
        <dbReference type="ARBA" id="ARBA00022989"/>
    </source>
</evidence>
<dbReference type="EMBL" id="MRDE01000076">
    <property type="protein sequence ID" value="OMH23256.1"/>
    <property type="molecule type" value="Genomic_DNA"/>
</dbReference>
<evidence type="ECO:0000256" key="5">
    <source>
        <dbReference type="ARBA" id="ARBA00022967"/>
    </source>
</evidence>
<protein>
    <submittedName>
        <fullName evidence="11">ATPase</fullName>
    </submittedName>
</protein>
<keyword evidence="5" id="KW-1278">Translocase</keyword>
<keyword evidence="8" id="KW-0547">Nucleotide-binding</keyword>
<evidence type="ECO:0000313" key="11">
    <source>
        <dbReference type="EMBL" id="OMH23256.1"/>
    </source>
</evidence>
<evidence type="ECO:0000259" key="10">
    <source>
        <dbReference type="Pfam" id="PF00122"/>
    </source>
</evidence>
<dbReference type="PANTHER" id="PTHR48085:SF5">
    <property type="entry name" value="CADMIUM_ZINC-TRANSPORTING ATPASE HMA4-RELATED"/>
    <property type="match status" value="1"/>
</dbReference>
<gene>
    <name evidence="11" type="ORF">BKD30_12925</name>
</gene>
<dbReference type="InterPro" id="IPR018303">
    <property type="entry name" value="ATPase_P-typ_P_site"/>
</dbReference>
<dbReference type="FunFam" id="2.70.150.10:FF:000002">
    <property type="entry name" value="Copper-transporting ATPase 1, putative"/>
    <property type="match status" value="1"/>
</dbReference>
<feature type="transmembrane region" description="Helical" evidence="8">
    <location>
        <begin position="432"/>
        <end position="451"/>
    </location>
</feature>
<dbReference type="Gene3D" id="2.70.150.10">
    <property type="entry name" value="Calcium-transporting ATPase, cytoplasmic transduction domain A"/>
    <property type="match status" value="1"/>
</dbReference>